<dbReference type="InterPro" id="IPR056023">
    <property type="entry name" value="DUF7603"/>
</dbReference>
<feature type="region of interest" description="Disordered" evidence="2">
    <location>
        <begin position="743"/>
        <end position="766"/>
    </location>
</feature>
<organism evidence="4 5">
    <name type="scientific">Tuber magnatum</name>
    <name type="common">white Piedmont truffle</name>
    <dbReference type="NCBI Taxonomy" id="42249"/>
    <lineage>
        <taxon>Eukaryota</taxon>
        <taxon>Fungi</taxon>
        <taxon>Dikarya</taxon>
        <taxon>Ascomycota</taxon>
        <taxon>Pezizomycotina</taxon>
        <taxon>Pezizomycetes</taxon>
        <taxon>Pezizales</taxon>
        <taxon>Tuberaceae</taxon>
        <taxon>Tuber</taxon>
    </lineage>
</organism>
<keyword evidence="5" id="KW-1185">Reference proteome</keyword>
<feature type="coiled-coil region" evidence="1">
    <location>
        <begin position="954"/>
        <end position="981"/>
    </location>
</feature>
<feature type="compositionally biased region" description="Low complexity" evidence="2">
    <location>
        <begin position="14"/>
        <end position="34"/>
    </location>
</feature>
<sequence>MNSYCLSSERNHQLPPSAHSPPSSLRLHSRLTSPPYSPQSPVRRKPVPRGPSSIVSPVGTQTPDQSPRQPYSDSEYSPPPGAARSIQLGVASPAPFNLPTLDSGEFVVRDLDRYPHGDSPSLEQRSWISSPRGEVDIRIQQPSPRPYPTSPLVPKSGHARVWSESSLNRSNTPEQAFALNRRASSAMASSPHAAPNLNLPEGSYRTHSPSASDVTDETSKPRSPNSRFTSFFRWGSTSEQGGSTSTSVSDRGPSPAPSPKTLVAPSTSPPNRSVPPAIDIPLANARLSAGLHSDSGVSLAPPTPSSYEAIEEEVRLVSADLAASIRREMDLEDLVERLQAEAAERNGEGKRTSDYFSDAGSSTRYLDIETKVEVDVEKLTRKAEQEKSQVRVELLGKIQEERQQRKVMESRVKDLEEQVARRQSAQFLAADTSGRIKELEVTLDEAKRRLAEERQMKENYEDLLTALRGELEEHRNERDNLRDEIVPQLRARMEGLESEASELQKLMYEHSRMQQELLNLKNENASLASTVRNQTRQSHRFSVPASGFATPTSSGPGLPVILNVKDKETLVEKVKDIEEQRDALHAALKSLLERQKYESRRAKERIRVLEAERDKALQQTDRRYGKDREMRSLRKEMERLRQRADDALEQKFTCERGLGTLKMDLEKAEQETSSLRTLLQEHDALVSKHTELQDSHTRLSKQVSQLKQEISGEGVVSLSLQQAYRDLQDIHARTMARLGEVEADGTDLSTDREQSLSQAHGESRRAIGKLQQGVAQAEAERDTAQVEAEAYRKRSESLAESEKKHMAEERNLSMQLRLSTERIAELVVQVQAQLESNNALRDRLADAIGRGEEEQKMSAKRINELQGRLKELEDKVLEAQQETEDAVARHEQEVKQLKETHTSQLRRLKSSALRSPSQFGPTGSPLLSPHLKSPGLEWTGNRKSNSSIPDEAKVEFLEKRVQELEEALVQADNEMAEVVSKMNMAQIEVLELQSER</sequence>
<feature type="compositionally biased region" description="Polar residues" evidence="2">
    <location>
        <begin position="912"/>
        <end position="921"/>
    </location>
</feature>
<feature type="region of interest" description="Disordered" evidence="2">
    <location>
        <begin position="911"/>
        <end position="949"/>
    </location>
</feature>
<comment type="caution">
    <text evidence="4">The sequence shown here is derived from an EMBL/GenBank/DDBJ whole genome shotgun (WGS) entry which is preliminary data.</text>
</comment>
<feature type="domain" description="DUF7603" evidence="3">
    <location>
        <begin position="766"/>
        <end position="874"/>
    </location>
</feature>
<dbReference type="Gene3D" id="1.10.287.1490">
    <property type="match status" value="1"/>
</dbReference>
<feature type="compositionally biased region" description="Low complexity" evidence="2">
    <location>
        <begin position="183"/>
        <end position="195"/>
    </location>
</feature>
<feature type="region of interest" description="Disordered" evidence="2">
    <location>
        <begin position="1"/>
        <end position="98"/>
    </location>
</feature>
<evidence type="ECO:0000313" key="5">
    <source>
        <dbReference type="Proteomes" id="UP000246991"/>
    </source>
</evidence>
<feature type="compositionally biased region" description="Polar residues" evidence="2">
    <location>
        <begin position="163"/>
        <end position="174"/>
    </location>
</feature>
<gene>
    <name evidence="4" type="ORF">C7212DRAFT_344471</name>
</gene>
<name>A0A317SNJ0_9PEZI</name>
<protein>
    <recommendedName>
        <fullName evidence="3">DUF7603 domain-containing protein</fullName>
    </recommendedName>
</protein>
<feature type="compositionally biased region" description="Polar residues" evidence="2">
    <location>
        <begin position="53"/>
        <end position="75"/>
    </location>
</feature>
<proteinExistence type="predicted"/>
<dbReference type="EMBL" id="PYWC01000039">
    <property type="protein sequence ID" value="PWW75999.1"/>
    <property type="molecule type" value="Genomic_DNA"/>
</dbReference>
<feature type="coiled-coil region" evidence="1">
    <location>
        <begin position="398"/>
        <end position="537"/>
    </location>
</feature>
<feature type="coiled-coil region" evidence="1">
    <location>
        <begin position="767"/>
        <end position="794"/>
    </location>
</feature>
<dbReference type="Proteomes" id="UP000246991">
    <property type="component" value="Unassembled WGS sequence"/>
</dbReference>
<dbReference type="AlphaFoldDB" id="A0A317SNJ0"/>
<keyword evidence="1" id="KW-0175">Coiled coil</keyword>
<reference evidence="4 5" key="1">
    <citation type="submission" date="2018-03" db="EMBL/GenBank/DDBJ databases">
        <title>Genomes of Pezizomycetes fungi and the evolution of truffles.</title>
        <authorList>
            <person name="Murat C."/>
            <person name="Payen T."/>
            <person name="Noel B."/>
            <person name="Kuo A."/>
            <person name="Martin F.M."/>
        </authorList>
    </citation>
    <scope>NUCLEOTIDE SEQUENCE [LARGE SCALE GENOMIC DNA]</scope>
    <source>
        <strain evidence="4">091103-1</strain>
    </source>
</reference>
<feature type="coiled-coil region" evidence="1">
    <location>
        <begin position="321"/>
        <end position="348"/>
    </location>
</feature>
<dbReference type="Pfam" id="PF24554">
    <property type="entry name" value="DUF7603"/>
    <property type="match status" value="1"/>
</dbReference>
<feature type="coiled-coil region" evidence="1">
    <location>
        <begin position="855"/>
        <end position="907"/>
    </location>
</feature>
<feature type="compositionally biased region" description="Low complexity" evidence="2">
    <location>
        <begin position="235"/>
        <end position="249"/>
    </location>
</feature>
<dbReference type="STRING" id="42249.A0A317SNJ0"/>
<feature type="coiled-coil region" evidence="1">
    <location>
        <begin position="567"/>
        <end position="709"/>
    </location>
</feature>
<evidence type="ECO:0000259" key="3">
    <source>
        <dbReference type="Pfam" id="PF24554"/>
    </source>
</evidence>
<feature type="region of interest" description="Disordered" evidence="2">
    <location>
        <begin position="111"/>
        <end position="278"/>
    </location>
</feature>
<evidence type="ECO:0000313" key="4">
    <source>
        <dbReference type="EMBL" id="PWW75999.1"/>
    </source>
</evidence>
<dbReference type="OrthoDB" id="5395440at2759"/>
<accession>A0A317SNJ0</accession>
<evidence type="ECO:0000256" key="1">
    <source>
        <dbReference type="SAM" id="Coils"/>
    </source>
</evidence>
<evidence type="ECO:0000256" key="2">
    <source>
        <dbReference type="SAM" id="MobiDB-lite"/>
    </source>
</evidence>